<dbReference type="Proteomes" id="UP000238045">
    <property type="component" value="Unassembled WGS sequence"/>
</dbReference>
<name>A0A2S9E478_9PSED</name>
<accession>A0A2S9E478</accession>
<reference evidence="1 2" key="1">
    <citation type="submission" date="2017-09" db="EMBL/GenBank/DDBJ databases">
        <title>Genomic, metabolic, and phenotypic characteristics of bacterial isolates from the natural microbiome of the model nematode Caenorhabditis elegans.</title>
        <authorList>
            <person name="Zimmermann J."/>
            <person name="Obeng N."/>
            <person name="Yang W."/>
            <person name="Obeng O."/>
            <person name="Kissoyan K."/>
            <person name="Pees B."/>
            <person name="Dirksen P."/>
            <person name="Hoppner M."/>
            <person name="Franke A."/>
            <person name="Rosenstiel P."/>
            <person name="Leippe M."/>
            <person name="Dierking K."/>
            <person name="Kaleta C."/>
            <person name="Schulenburg H."/>
        </authorList>
    </citation>
    <scope>NUCLEOTIDE SEQUENCE [LARGE SCALE GENOMIC DNA]</scope>
    <source>
        <strain evidence="1 2">MYb117</strain>
    </source>
</reference>
<gene>
    <name evidence="1" type="ORF">CQZ99_27595</name>
</gene>
<evidence type="ECO:0000313" key="1">
    <source>
        <dbReference type="EMBL" id="PRC09635.1"/>
    </source>
</evidence>
<dbReference type="AlphaFoldDB" id="A0A2S9E478"/>
<sequence>MGKRKTVWLSDREIRLRFILFAVIDEASVQSVPAQLLLNAHKLLRESPTEMQLRAALSDILDADEMFGFRFPPGSEADEFMQTL</sequence>
<protein>
    <submittedName>
        <fullName evidence="1">Uncharacterized protein</fullName>
    </submittedName>
</protein>
<dbReference type="EMBL" id="PCQL01000055">
    <property type="protein sequence ID" value="PRC09635.1"/>
    <property type="molecule type" value="Genomic_DNA"/>
</dbReference>
<proteinExistence type="predicted"/>
<evidence type="ECO:0000313" key="2">
    <source>
        <dbReference type="Proteomes" id="UP000238045"/>
    </source>
</evidence>
<keyword evidence="2" id="KW-1185">Reference proteome</keyword>
<dbReference type="RefSeq" id="WP_105699958.1">
    <property type="nucleotide sequence ID" value="NZ_CP159260.1"/>
</dbReference>
<comment type="caution">
    <text evidence="1">The sequence shown here is derived from an EMBL/GenBank/DDBJ whole genome shotgun (WGS) entry which is preliminary data.</text>
</comment>
<organism evidence="1 2">
    <name type="scientific">Pseudomonas poae</name>
    <dbReference type="NCBI Taxonomy" id="200451"/>
    <lineage>
        <taxon>Bacteria</taxon>
        <taxon>Pseudomonadati</taxon>
        <taxon>Pseudomonadota</taxon>
        <taxon>Gammaproteobacteria</taxon>
        <taxon>Pseudomonadales</taxon>
        <taxon>Pseudomonadaceae</taxon>
        <taxon>Pseudomonas</taxon>
    </lineage>
</organism>